<dbReference type="InterPro" id="IPR010451">
    <property type="entry name" value="Acetoacetate_decarboxylase"/>
</dbReference>
<protein>
    <submittedName>
        <fullName evidence="1">Acetoacetate decarboxylase (ADC)</fullName>
    </submittedName>
</protein>
<sequence>MPNGHLIQGERVTMPVRVRDGTACSAMFAVRAPAARAVLAYSGMDVAEPVPGYAVCSLVFVRYVDSDLGPYHEFGVAFLVRSPVGRGVFIHWLPVNQPFTLDAGRSIWGFPKVLADIDLSLAGRTRRCVVRHDGQLVVDLTVKPGVPMPGRAGATNVDAYTWQDGVLRRTPWDLRAGRVRSRPGGAVLRLGEHPIAEELRRMGLPTTALATSGIGRMEMTFGEAEVIG</sequence>
<dbReference type="Gene3D" id="2.40.400.10">
    <property type="entry name" value="Acetoacetate decarboxylase-like"/>
    <property type="match status" value="1"/>
</dbReference>
<dbReference type="SUPFAM" id="SSF160104">
    <property type="entry name" value="Acetoacetate decarboxylase-like"/>
    <property type="match status" value="1"/>
</dbReference>
<evidence type="ECO:0000313" key="1">
    <source>
        <dbReference type="EMBL" id="SFQ02552.1"/>
    </source>
</evidence>
<evidence type="ECO:0000313" key="2">
    <source>
        <dbReference type="Proteomes" id="UP000198727"/>
    </source>
</evidence>
<keyword evidence="2" id="KW-1185">Reference proteome</keyword>
<proteinExistence type="predicted"/>
<dbReference type="Pfam" id="PF06314">
    <property type="entry name" value="ADC"/>
    <property type="match status" value="1"/>
</dbReference>
<gene>
    <name evidence="1" type="ORF">SAMN05421810_104233</name>
</gene>
<dbReference type="STRING" id="587909.SAMN05421810_104233"/>
<dbReference type="EMBL" id="FOWW01000004">
    <property type="protein sequence ID" value="SFQ02552.1"/>
    <property type="molecule type" value="Genomic_DNA"/>
</dbReference>
<accession>A0A1I5V597</accession>
<dbReference type="GO" id="GO:0016829">
    <property type="term" value="F:lyase activity"/>
    <property type="evidence" value="ECO:0007669"/>
    <property type="project" value="InterPro"/>
</dbReference>
<organism evidence="1 2">
    <name type="scientific">Amycolatopsis arida</name>
    <dbReference type="NCBI Taxonomy" id="587909"/>
    <lineage>
        <taxon>Bacteria</taxon>
        <taxon>Bacillati</taxon>
        <taxon>Actinomycetota</taxon>
        <taxon>Actinomycetes</taxon>
        <taxon>Pseudonocardiales</taxon>
        <taxon>Pseudonocardiaceae</taxon>
        <taxon>Amycolatopsis</taxon>
    </lineage>
</organism>
<dbReference type="AlphaFoldDB" id="A0A1I5V597"/>
<reference evidence="2" key="1">
    <citation type="submission" date="2016-10" db="EMBL/GenBank/DDBJ databases">
        <authorList>
            <person name="Varghese N."/>
            <person name="Submissions S."/>
        </authorList>
    </citation>
    <scope>NUCLEOTIDE SEQUENCE [LARGE SCALE GENOMIC DNA]</scope>
    <source>
        <strain evidence="2">CGMCC 4.5579</strain>
    </source>
</reference>
<dbReference type="RefSeq" id="WP_243859624.1">
    <property type="nucleotide sequence ID" value="NZ_FOWW01000004.1"/>
</dbReference>
<dbReference type="InterPro" id="IPR023375">
    <property type="entry name" value="ADC_dom_sf"/>
</dbReference>
<name>A0A1I5V597_9PSEU</name>
<dbReference type="Proteomes" id="UP000198727">
    <property type="component" value="Unassembled WGS sequence"/>
</dbReference>